<evidence type="ECO:0000256" key="6">
    <source>
        <dbReference type="ARBA" id="ARBA00022741"/>
    </source>
</evidence>
<keyword evidence="8" id="KW-0378">Hydrolase</keyword>
<dbReference type="GO" id="GO:0061024">
    <property type="term" value="P:membrane organization"/>
    <property type="evidence" value="ECO:0007669"/>
    <property type="project" value="UniProtKB-ARBA"/>
</dbReference>
<dbReference type="GO" id="GO:0005525">
    <property type="term" value="F:GTP binding"/>
    <property type="evidence" value="ECO:0007669"/>
    <property type="project" value="UniProtKB-KW"/>
</dbReference>
<dbReference type="GeneID" id="26304824"/>
<feature type="region of interest" description="Disordered" evidence="18">
    <location>
        <begin position="294"/>
        <end position="322"/>
    </location>
</feature>
<evidence type="ECO:0000313" key="22">
    <source>
        <dbReference type="Proteomes" id="UP000053758"/>
    </source>
</evidence>
<dbReference type="PROSITE" id="PS51388">
    <property type="entry name" value="GED"/>
    <property type="match status" value="1"/>
</dbReference>
<organism evidence="21">
    <name type="scientific">Pseudozyma antarctica</name>
    <name type="common">Yeast</name>
    <name type="synonym">Candida antarctica</name>
    <dbReference type="NCBI Taxonomy" id="84753"/>
    <lineage>
        <taxon>Eukaryota</taxon>
        <taxon>Fungi</taxon>
        <taxon>Dikarya</taxon>
        <taxon>Basidiomycota</taxon>
        <taxon>Ustilaginomycotina</taxon>
        <taxon>Ustilaginomycetes</taxon>
        <taxon>Ustilaginales</taxon>
        <taxon>Ustilaginaceae</taxon>
        <taxon>Moesziomyces</taxon>
    </lineage>
</organism>
<evidence type="ECO:0000256" key="11">
    <source>
        <dbReference type="ARBA" id="ARBA00022989"/>
    </source>
</evidence>
<keyword evidence="7" id="KW-0999">Mitochondrion inner membrane</keyword>
<feature type="compositionally biased region" description="Polar residues" evidence="18">
    <location>
        <begin position="294"/>
        <end position="305"/>
    </location>
</feature>
<dbReference type="GO" id="GO:0005886">
    <property type="term" value="C:plasma membrane"/>
    <property type="evidence" value="ECO:0007669"/>
    <property type="project" value="TreeGrafter"/>
</dbReference>
<keyword evidence="9" id="KW-0460">Magnesium</keyword>
<dbReference type="GO" id="GO:0046872">
    <property type="term" value="F:metal ion binding"/>
    <property type="evidence" value="ECO:0007669"/>
    <property type="project" value="UniProtKB-KW"/>
</dbReference>
<dbReference type="EC" id="3.6.5.5" evidence="3"/>
<accession>A0A081CGP8</accession>
<dbReference type="GO" id="GO:0003924">
    <property type="term" value="F:GTPase activity"/>
    <property type="evidence" value="ECO:0007669"/>
    <property type="project" value="InterPro"/>
</dbReference>
<dbReference type="InterPro" id="IPR056495">
    <property type="entry name" value="LIS_MGM1"/>
</dbReference>
<dbReference type="Pfam" id="PF24550">
    <property type="entry name" value="LIS_MGM1"/>
    <property type="match status" value="1"/>
</dbReference>
<dbReference type="InterPro" id="IPR045063">
    <property type="entry name" value="Dynamin_N"/>
</dbReference>
<evidence type="ECO:0000259" key="19">
    <source>
        <dbReference type="PROSITE" id="PS51388"/>
    </source>
</evidence>
<dbReference type="EMBL" id="DF830077">
    <property type="protein sequence ID" value="GAK65844.1"/>
    <property type="molecule type" value="Genomic_DNA"/>
</dbReference>
<evidence type="ECO:0000256" key="16">
    <source>
        <dbReference type="ARBA" id="ARBA00048040"/>
    </source>
</evidence>
<dbReference type="HOGENOM" id="CLU_008640_0_0_1"/>
<dbReference type="Gene3D" id="3.40.50.300">
    <property type="entry name" value="P-loop containing nucleotide triphosphate hydrolases"/>
    <property type="match status" value="1"/>
</dbReference>
<proteinExistence type="inferred from homology"/>
<protein>
    <recommendedName>
        <fullName evidence="3">dynamin GTPase</fullName>
        <ecNumber evidence="3">3.6.5.5</ecNumber>
    </recommendedName>
</protein>
<evidence type="ECO:0000313" key="21">
    <source>
        <dbReference type="EMBL" id="GAK65844.1"/>
    </source>
</evidence>
<dbReference type="GO" id="GO:0005874">
    <property type="term" value="C:microtubule"/>
    <property type="evidence" value="ECO:0007669"/>
    <property type="project" value="TreeGrafter"/>
</dbReference>
<dbReference type="GO" id="GO:0005758">
    <property type="term" value="C:mitochondrial intermembrane space"/>
    <property type="evidence" value="ECO:0007669"/>
    <property type="project" value="UniProtKB-SubCell"/>
</dbReference>
<dbReference type="GO" id="GO:0008017">
    <property type="term" value="F:microtubule binding"/>
    <property type="evidence" value="ECO:0007669"/>
    <property type="project" value="TreeGrafter"/>
</dbReference>
<dbReference type="SUPFAM" id="SSF52540">
    <property type="entry name" value="P-loop containing nucleoside triphosphate hydrolases"/>
    <property type="match status" value="1"/>
</dbReference>
<evidence type="ECO:0000256" key="13">
    <source>
        <dbReference type="ARBA" id="ARBA00023134"/>
    </source>
</evidence>
<comment type="catalytic activity">
    <reaction evidence="16">
        <text>GTP + H2O = GDP + phosphate + H(+)</text>
        <dbReference type="Rhea" id="RHEA:19669"/>
        <dbReference type="ChEBI" id="CHEBI:15377"/>
        <dbReference type="ChEBI" id="CHEBI:15378"/>
        <dbReference type="ChEBI" id="CHEBI:37565"/>
        <dbReference type="ChEBI" id="CHEBI:43474"/>
        <dbReference type="ChEBI" id="CHEBI:58189"/>
        <dbReference type="EC" id="3.6.5.5"/>
    </reaction>
</comment>
<dbReference type="SMART" id="SM00053">
    <property type="entry name" value="DYNc"/>
    <property type="match status" value="1"/>
</dbReference>
<dbReference type="GO" id="GO:0005743">
    <property type="term" value="C:mitochondrial inner membrane"/>
    <property type="evidence" value="ECO:0007669"/>
    <property type="project" value="UniProtKB-SubCell"/>
</dbReference>
<dbReference type="GO" id="GO:0031623">
    <property type="term" value="P:receptor internalization"/>
    <property type="evidence" value="ECO:0007669"/>
    <property type="project" value="TreeGrafter"/>
</dbReference>
<evidence type="ECO:0000256" key="18">
    <source>
        <dbReference type="SAM" id="MobiDB-lite"/>
    </source>
</evidence>
<evidence type="ECO:0000256" key="5">
    <source>
        <dbReference type="ARBA" id="ARBA00022723"/>
    </source>
</evidence>
<evidence type="ECO:0000256" key="10">
    <source>
        <dbReference type="ARBA" id="ARBA00022946"/>
    </source>
</evidence>
<comment type="subcellular location">
    <subcellularLocation>
        <location evidence="1">Mitochondrion inner membrane</location>
    </subcellularLocation>
    <subcellularLocation>
        <location evidence="2">Mitochondrion intermembrane space</location>
    </subcellularLocation>
</comment>
<dbReference type="RefSeq" id="XP_014656006.1">
    <property type="nucleotide sequence ID" value="XM_014800520.1"/>
</dbReference>
<keyword evidence="5" id="KW-0479">Metal-binding</keyword>
<dbReference type="PROSITE" id="PS51718">
    <property type="entry name" value="G_DYNAMIN_2"/>
    <property type="match status" value="1"/>
</dbReference>
<dbReference type="PROSITE" id="PS00410">
    <property type="entry name" value="G_DYNAMIN_1"/>
    <property type="match status" value="1"/>
</dbReference>
<feature type="compositionally biased region" description="Acidic residues" evidence="18">
    <location>
        <begin position="930"/>
        <end position="939"/>
    </location>
</feature>
<evidence type="ECO:0000259" key="20">
    <source>
        <dbReference type="PROSITE" id="PS51718"/>
    </source>
</evidence>
<feature type="compositionally biased region" description="Gly residues" evidence="18">
    <location>
        <begin position="307"/>
        <end position="316"/>
    </location>
</feature>
<feature type="region of interest" description="Disordered" evidence="18">
    <location>
        <begin position="915"/>
        <end position="946"/>
    </location>
</feature>
<dbReference type="InterPro" id="IPR022812">
    <property type="entry name" value="Dynamin"/>
</dbReference>
<dbReference type="InterPro" id="IPR001401">
    <property type="entry name" value="Dynamin_GTPase"/>
</dbReference>
<evidence type="ECO:0000256" key="15">
    <source>
        <dbReference type="ARBA" id="ARBA00023157"/>
    </source>
</evidence>
<keyword evidence="6 17" id="KW-0547">Nucleotide-binding</keyword>
<keyword evidence="10" id="KW-0809">Transit peptide</keyword>
<gene>
    <name evidence="21" type="ORF">PAN0_010c4066</name>
</gene>
<dbReference type="InterPro" id="IPR019762">
    <property type="entry name" value="Dynamin_GTPase_CS"/>
</dbReference>
<evidence type="ECO:0000256" key="4">
    <source>
        <dbReference type="ARBA" id="ARBA00022692"/>
    </source>
</evidence>
<keyword evidence="13 17" id="KW-0342">GTP-binding</keyword>
<keyword evidence="11" id="KW-1133">Transmembrane helix</keyword>
<dbReference type="PANTHER" id="PTHR11566">
    <property type="entry name" value="DYNAMIN"/>
    <property type="match status" value="1"/>
</dbReference>
<feature type="compositionally biased region" description="Basic and acidic residues" evidence="18">
    <location>
        <begin position="915"/>
        <end position="926"/>
    </location>
</feature>
<evidence type="ECO:0000256" key="3">
    <source>
        <dbReference type="ARBA" id="ARBA00011980"/>
    </source>
</evidence>
<dbReference type="InterPro" id="IPR020850">
    <property type="entry name" value="GED_dom"/>
</dbReference>
<dbReference type="Proteomes" id="UP000053758">
    <property type="component" value="Unassembled WGS sequence"/>
</dbReference>
<keyword evidence="15" id="KW-1015">Disulfide bond</keyword>
<keyword evidence="14" id="KW-0472">Membrane</keyword>
<dbReference type="CDD" id="cd08771">
    <property type="entry name" value="DLP_1"/>
    <property type="match status" value="1"/>
</dbReference>
<name>A0A081CGP8_PSEA2</name>
<evidence type="ECO:0000256" key="9">
    <source>
        <dbReference type="ARBA" id="ARBA00022842"/>
    </source>
</evidence>
<feature type="domain" description="GED" evidence="19">
    <location>
        <begin position="983"/>
        <end position="1076"/>
    </location>
</feature>
<evidence type="ECO:0000256" key="17">
    <source>
        <dbReference type="RuleBase" id="RU003932"/>
    </source>
</evidence>
<dbReference type="InterPro" id="IPR030381">
    <property type="entry name" value="G_DYNAMIN_dom"/>
</dbReference>
<keyword evidence="4" id="KW-0812">Transmembrane</keyword>
<dbReference type="PRINTS" id="PR00195">
    <property type="entry name" value="DYNAMIN"/>
</dbReference>
<keyword evidence="22" id="KW-1185">Reference proteome</keyword>
<evidence type="ECO:0000256" key="7">
    <source>
        <dbReference type="ARBA" id="ARBA00022792"/>
    </source>
</evidence>
<evidence type="ECO:0000256" key="1">
    <source>
        <dbReference type="ARBA" id="ARBA00004273"/>
    </source>
</evidence>
<keyword evidence="12" id="KW-0496">Mitochondrion</keyword>
<dbReference type="AlphaFoldDB" id="A0A081CGP8"/>
<comment type="similarity">
    <text evidence="17">Belongs to the TRAFAC class dynamin-like GTPase superfamily. Dynamin/Fzo/YdjA family.</text>
</comment>
<evidence type="ECO:0000256" key="2">
    <source>
        <dbReference type="ARBA" id="ARBA00004569"/>
    </source>
</evidence>
<sequence length="1087" mass="119989">MGAQPIFDFVGTADLTIEKWAPRSVLFAHEKWRIGGSASKIDGYRLHRHLHQHHHYQCATHRKLGASHIRTNNKRHAALHGLVRRPPIGLCSHVKATPKQHPLSFLIKPLCRQLAPPHTIMSTYSAATRAAAQRAGHSRAASLSSPIHAHAGHLRQPLMRFAAHRPGAPDAHFAAHFTASSSGSRLMHVRAISFNSVPKAAFRAVRLPAYGLAAGGGALAYANYKVDEFKDMLGRSYGRLSDRAKKAYSGISELGADALENARDSWEALSERLDAIELPDTPGFLRNLFSGFSGSQSSEDVTTKWSAGGGGSGGPDPNGTSAMAGAAAVVASSLFGDDEASTDGTADATSKTSTEELMLLTRKLIEVRNILKDIDHESDQLTLPSIVVIGSQSSGKSSVLEAIVGHEFLPKGNNMVTRRPIELTLIHTPAQPGRAAIKDTLVEYAEFPGLGLGRITDFSHVQKTLYDLNMAVPAAECVSDEPIELRIHSPHVPDLTLIDLPGYVQIASMDQPDELRERIQTLCQKYIQEPNIILAVCAADVDLANSPALRASRQVDPLGLRTIGVVTKMDLVPPEVGAAILSNNKYPLSLGYVGVVCKSSLGMFQSAQGHDRAGQGRMASMVTKQESDYFNANREHFKAPARGRNAGVEPMTGTDTLRRRLMTVLEESMGSSLHGIANAVQVELEEASYQFKVQYNDRTITAESYAAETMDALKLRFNQFAAHFGKPEVRALLKHALDEKVMDILAQMYWSDARTPELAQLADARKLAPDQLDKYWQYKLDASSSALTKAGIGRMSTQLVVDAIRTQIEHLARSEPFNHHPEAAERIVAFSSAILRERFGLTADQVENCVKPFKYEVEVEPAEWEAGRQRSVSLVERELDMCDAAFNGIKKLLGGRRLKGAMEYVTHMEERERRRVQARLRAREESADASTDDADDDSNDPTRPDYNSALLIKAREALFLSERSRMLRTRLGSLRSRRCKSGPETKAFCPETFLNIVAEKLTYTAVMFINIELLAEFFYQFPREIDAKLMHHLDADQLKAFARENPAVKKHLDLQTRKQKLEHVAGVIGDLVKVYKQKNTASRWAFF</sequence>
<dbReference type="InterPro" id="IPR027417">
    <property type="entry name" value="P-loop_NTPase"/>
</dbReference>
<evidence type="ECO:0000256" key="12">
    <source>
        <dbReference type="ARBA" id="ARBA00023128"/>
    </source>
</evidence>
<reference evidence="21" key="1">
    <citation type="submission" date="2014-07" db="EMBL/GenBank/DDBJ databases">
        <title>Draft genome sequence of the yeast Pseudozyma antarctica JCM 10317 known as a producer of lipase B which used in a wide range of industrial applications.</title>
        <authorList>
            <person name="Morita T."/>
            <person name="Saika A."/>
            <person name="Koike H."/>
        </authorList>
    </citation>
    <scope>NUCLEOTIDE SEQUENCE</scope>
    <source>
        <strain evidence="21">JCM 10317</strain>
    </source>
</reference>
<dbReference type="PANTHER" id="PTHR11566:SF212">
    <property type="entry name" value="DYNAMIN"/>
    <property type="match status" value="1"/>
</dbReference>
<dbReference type="FunFam" id="3.40.50.300:FF:000741">
    <property type="entry name" value="Putative mitochondrial dynamin GTPase"/>
    <property type="match status" value="1"/>
</dbReference>
<evidence type="ECO:0000256" key="14">
    <source>
        <dbReference type="ARBA" id="ARBA00023136"/>
    </source>
</evidence>
<dbReference type="Pfam" id="PF00350">
    <property type="entry name" value="Dynamin_N"/>
    <property type="match status" value="1"/>
</dbReference>
<feature type="domain" description="Dynamin-type G" evidence="20">
    <location>
        <begin position="380"/>
        <end position="674"/>
    </location>
</feature>
<evidence type="ECO:0000256" key="8">
    <source>
        <dbReference type="ARBA" id="ARBA00022801"/>
    </source>
</evidence>